<dbReference type="SUPFAM" id="SSF53448">
    <property type="entry name" value="Nucleotide-diphospho-sugar transferases"/>
    <property type="match status" value="1"/>
</dbReference>
<protein>
    <submittedName>
        <fullName evidence="3">Glycosyltransferase involved in cell wall biosynthesis</fullName>
    </submittedName>
</protein>
<dbReference type="RefSeq" id="WP_209482040.1">
    <property type="nucleotide sequence ID" value="NZ_JAGGKK010000024.1"/>
</dbReference>
<evidence type="ECO:0000313" key="3">
    <source>
        <dbReference type="EMBL" id="MBP1950568.1"/>
    </source>
</evidence>
<gene>
    <name evidence="3" type="ORF">J2Z82_003528</name>
</gene>
<comment type="caution">
    <text evidence="3">The sequence shown here is derived from an EMBL/GenBank/DDBJ whole genome shotgun (WGS) entry which is preliminary data.</text>
</comment>
<dbReference type="PANTHER" id="PTHR22916">
    <property type="entry name" value="GLYCOSYLTRANSFERASE"/>
    <property type="match status" value="1"/>
</dbReference>
<name>A0ABS4HI62_9BACI</name>
<dbReference type="EMBL" id="JAGGKK010000024">
    <property type="protein sequence ID" value="MBP1950568.1"/>
    <property type="molecule type" value="Genomic_DNA"/>
</dbReference>
<comment type="similarity">
    <text evidence="1">Belongs to the glycosyltransferase 2 family.</text>
</comment>
<dbReference type="CDD" id="cd06433">
    <property type="entry name" value="GT_2_WfgS_like"/>
    <property type="match status" value="1"/>
</dbReference>
<proteinExistence type="inferred from homology"/>
<evidence type="ECO:0000256" key="1">
    <source>
        <dbReference type="ARBA" id="ARBA00006739"/>
    </source>
</evidence>
<keyword evidence="4" id="KW-1185">Reference proteome</keyword>
<dbReference type="InterPro" id="IPR029044">
    <property type="entry name" value="Nucleotide-diphossugar_trans"/>
</dbReference>
<dbReference type="Gene3D" id="3.90.550.10">
    <property type="entry name" value="Spore Coat Polysaccharide Biosynthesis Protein SpsA, Chain A"/>
    <property type="match status" value="1"/>
</dbReference>
<dbReference type="InterPro" id="IPR001173">
    <property type="entry name" value="Glyco_trans_2-like"/>
</dbReference>
<evidence type="ECO:0000313" key="4">
    <source>
        <dbReference type="Proteomes" id="UP001519328"/>
    </source>
</evidence>
<reference evidence="3 4" key="1">
    <citation type="submission" date="2021-03" db="EMBL/GenBank/DDBJ databases">
        <title>Genomic Encyclopedia of Type Strains, Phase IV (KMG-IV): sequencing the most valuable type-strain genomes for metagenomic binning, comparative biology and taxonomic classification.</title>
        <authorList>
            <person name="Goeker M."/>
        </authorList>
    </citation>
    <scope>NUCLEOTIDE SEQUENCE [LARGE SCALE GENOMIC DNA]</scope>
    <source>
        <strain evidence="3 4">DSM 21085</strain>
    </source>
</reference>
<dbReference type="Proteomes" id="UP001519328">
    <property type="component" value="Unassembled WGS sequence"/>
</dbReference>
<evidence type="ECO:0000259" key="2">
    <source>
        <dbReference type="Pfam" id="PF00535"/>
    </source>
</evidence>
<sequence length="254" mass="29507">MKISIITVSYNSAETIKDTLESVYNQTYDKIEYILIDGKSNDTTLQILESYESDFAKKGIEYKWISEKDNGIYEAINKGIQLSTGDVIGILNSDDYYNDNDVVKDIATVFNQNDIDCIYGNLKYIDPLNKKVTRKWVSRDFEFGLFEKSWTPAHPTFYCKKESYIKHGLYRTDFKIAADVELMYRFLEKDRINSKFLNRPMVVMRQGGVSSSGLKSTYIITKEMRKAFKDNGGNFNLLKYLGYKILKVKEFIKI</sequence>
<dbReference type="PANTHER" id="PTHR22916:SF3">
    <property type="entry name" value="UDP-GLCNAC:BETAGAL BETA-1,3-N-ACETYLGLUCOSAMINYLTRANSFERASE-LIKE PROTEIN 1"/>
    <property type="match status" value="1"/>
</dbReference>
<organism evidence="3 4">
    <name type="scientific">Virgibacillus litoralis</name>
    <dbReference type="NCBI Taxonomy" id="578221"/>
    <lineage>
        <taxon>Bacteria</taxon>
        <taxon>Bacillati</taxon>
        <taxon>Bacillota</taxon>
        <taxon>Bacilli</taxon>
        <taxon>Bacillales</taxon>
        <taxon>Bacillaceae</taxon>
        <taxon>Virgibacillus</taxon>
    </lineage>
</organism>
<accession>A0ABS4HI62</accession>
<feature type="domain" description="Glycosyltransferase 2-like" evidence="2">
    <location>
        <begin position="4"/>
        <end position="142"/>
    </location>
</feature>
<dbReference type="Pfam" id="PF00535">
    <property type="entry name" value="Glycos_transf_2"/>
    <property type="match status" value="1"/>
</dbReference>